<protein>
    <submittedName>
        <fullName evidence="1">Uncharacterized protein</fullName>
    </submittedName>
</protein>
<dbReference type="AlphaFoldDB" id="A0A1R0Y548"/>
<comment type="caution">
    <text evidence="1">The sequence shown here is derived from an EMBL/GenBank/DDBJ whole genome shotgun (WGS) entry which is preliminary data.</text>
</comment>
<dbReference type="EMBL" id="MPTC01000004">
    <property type="protein sequence ID" value="OMD42471.1"/>
    <property type="molecule type" value="Genomic_DNA"/>
</dbReference>
<accession>A0A1R0Y548</accession>
<gene>
    <name evidence="1" type="ORF">BSK52_06575</name>
</gene>
<organism evidence="1 2">
    <name type="scientific">Paenibacillus odorifer</name>
    <dbReference type="NCBI Taxonomy" id="189426"/>
    <lineage>
        <taxon>Bacteria</taxon>
        <taxon>Bacillati</taxon>
        <taxon>Bacillota</taxon>
        <taxon>Bacilli</taxon>
        <taxon>Bacillales</taxon>
        <taxon>Paenibacillaceae</taxon>
        <taxon>Paenibacillus</taxon>
    </lineage>
</organism>
<dbReference type="OrthoDB" id="1730007at2"/>
<reference evidence="1 2" key="1">
    <citation type="submission" date="2016-10" db="EMBL/GenBank/DDBJ databases">
        <title>Paenibacillus species isolates.</title>
        <authorList>
            <person name="Beno S.M."/>
        </authorList>
    </citation>
    <scope>NUCLEOTIDE SEQUENCE [LARGE SCALE GENOMIC DNA]</scope>
    <source>
        <strain evidence="1 2">FSL H7-0710</strain>
    </source>
</reference>
<sequence>MPHASDTFERNEMIGPPLKVRGSLILQEDIRADTVDVVGHLSAQKNVTTVKLKVSGDCSIGGHCRAEQVINLGGLRVQQLQANRLQSSGYFSAAQNVAVETFYAEGAVKIHRLTAGSSIELRLGNRSTIEVMKSSGTITIKPSLKLMNALIPYFRKLTCETIEGTSIILYRTTADLVCGEDIIIGPGCSIGEIRYSKSLTVDPKSQVDRTEFLNH</sequence>
<evidence type="ECO:0000313" key="1">
    <source>
        <dbReference type="EMBL" id="OMD42471.1"/>
    </source>
</evidence>
<name>A0A1R0Y548_9BACL</name>
<proteinExistence type="predicted"/>
<evidence type="ECO:0000313" key="2">
    <source>
        <dbReference type="Proteomes" id="UP000187439"/>
    </source>
</evidence>
<dbReference type="Proteomes" id="UP000187439">
    <property type="component" value="Unassembled WGS sequence"/>
</dbReference>
<dbReference type="RefSeq" id="WP_076117897.1">
    <property type="nucleotide sequence ID" value="NZ_MPTC01000004.1"/>
</dbReference>